<dbReference type="EMBL" id="JAUHHV010000005">
    <property type="protein sequence ID" value="KAK1424341.1"/>
    <property type="molecule type" value="Genomic_DNA"/>
</dbReference>
<sequence length="239" mass="27229">MVAIGASWLAAIVQCCMLCIVGAPLGLTFGSALNWGVKKWNYYRCKLEASMVEERIRQGSGQKELIALIQNPAPLKFKKNPGVTNFLYNCLLDSFYHNLTPEELTRVHEYNFDHSADLLLEKVWIERIFTLFGHTLHFNDGRVVSNFVSQIKWESFNYCNIFVYDDDQYVEIDEAAMKIASHFHGVTWKLEKALSNMLYDSFDISDEVQEQKTDVKSERTKPLNSTPVKVGGVDCGGCH</sequence>
<accession>A0AAD8KN38</accession>
<feature type="transmembrane region" description="Helical" evidence="1">
    <location>
        <begin position="6"/>
        <end position="29"/>
    </location>
</feature>
<organism evidence="3 4">
    <name type="scientific">Tagetes erecta</name>
    <name type="common">African marigold</name>
    <dbReference type="NCBI Taxonomy" id="13708"/>
    <lineage>
        <taxon>Eukaryota</taxon>
        <taxon>Viridiplantae</taxon>
        <taxon>Streptophyta</taxon>
        <taxon>Embryophyta</taxon>
        <taxon>Tracheophyta</taxon>
        <taxon>Spermatophyta</taxon>
        <taxon>Magnoliopsida</taxon>
        <taxon>eudicotyledons</taxon>
        <taxon>Gunneridae</taxon>
        <taxon>Pentapetalae</taxon>
        <taxon>asterids</taxon>
        <taxon>campanulids</taxon>
        <taxon>Asterales</taxon>
        <taxon>Asteraceae</taxon>
        <taxon>Asteroideae</taxon>
        <taxon>Heliantheae alliance</taxon>
        <taxon>Tageteae</taxon>
        <taxon>Tagetes</taxon>
    </lineage>
</organism>
<keyword evidence="4" id="KW-1185">Reference proteome</keyword>
<dbReference type="InterPro" id="IPR057623">
    <property type="entry name" value="PUB12-19-like_N"/>
</dbReference>
<reference evidence="3" key="1">
    <citation type="journal article" date="2023" name="bioRxiv">
        <title>Improved chromosome-level genome assembly for marigold (Tagetes erecta).</title>
        <authorList>
            <person name="Jiang F."/>
            <person name="Yuan L."/>
            <person name="Wang S."/>
            <person name="Wang H."/>
            <person name="Xu D."/>
            <person name="Wang A."/>
            <person name="Fan W."/>
        </authorList>
    </citation>
    <scope>NUCLEOTIDE SEQUENCE</scope>
    <source>
        <strain evidence="3">WSJ</strain>
        <tissue evidence="3">Leaf</tissue>
    </source>
</reference>
<protein>
    <recommendedName>
        <fullName evidence="2">PUB 12/19-like N-terminal domain-containing protein</fullName>
    </recommendedName>
</protein>
<feature type="domain" description="PUB 12/19-like N-terminal" evidence="2">
    <location>
        <begin position="166"/>
        <end position="211"/>
    </location>
</feature>
<keyword evidence="1" id="KW-1133">Transmembrane helix</keyword>
<evidence type="ECO:0000313" key="4">
    <source>
        <dbReference type="Proteomes" id="UP001229421"/>
    </source>
</evidence>
<evidence type="ECO:0000259" key="2">
    <source>
        <dbReference type="Pfam" id="PF25368"/>
    </source>
</evidence>
<dbReference type="Pfam" id="PF25368">
    <property type="entry name" value="PUB10_N"/>
    <property type="match status" value="1"/>
</dbReference>
<dbReference type="AlphaFoldDB" id="A0AAD8KN38"/>
<keyword evidence="1" id="KW-0472">Membrane</keyword>
<proteinExistence type="predicted"/>
<comment type="caution">
    <text evidence="3">The sequence shown here is derived from an EMBL/GenBank/DDBJ whole genome shotgun (WGS) entry which is preliminary data.</text>
</comment>
<gene>
    <name evidence="3" type="ORF">QVD17_19668</name>
</gene>
<evidence type="ECO:0000313" key="3">
    <source>
        <dbReference type="EMBL" id="KAK1424341.1"/>
    </source>
</evidence>
<evidence type="ECO:0000256" key="1">
    <source>
        <dbReference type="SAM" id="Phobius"/>
    </source>
</evidence>
<dbReference type="Proteomes" id="UP001229421">
    <property type="component" value="Unassembled WGS sequence"/>
</dbReference>
<keyword evidence="1" id="KW-0812">Transmembrane</keyword>
<name>A0AAD8KN38_TARER</name>